<dbReference type="InterPro" id="IPR007110">
    <property type="entry name" value="Ig-like_dom"/>
</dbReference>
<feature type="signal peptide" evidence="6">
    <location>
        <begin position="1"/>
        <end position="22"/>
    </location>
</feature>
<protein>
    <submittedName>
        <fullName evidence="9">Uncharacterized protein LOC111111285 isoform X1</fullName>
    </submittedName>
</protein>
<dbReference type="InterPro" id="IPR013783">
    <property type="entry name" value="Ig-like_fold"/>
</dbReference>
<dbReference type="PANTHER" id="PTHR11640">
    <property type="entry name" value="NEPHRIN"/>
    <property type="match status" value="1"/>
</dbReference>
<dbReference type="OrthoDB" id="6138963at2759"/>
<keyword evidence="5" id="KW-0393">Immunoglobulin domain</keyword>
<dbReference type="GO" id="GO:0005911">
    <property type="term" value="C:cell-cell junction"/>
    <property type="evidence" value="ECO:0007669"/>
    <property type="project" value="TreeGrafter"/>
</dbReference>
<dbReference type="PROSITE" id="PS50835">
    <property type="entry name" value="IG_LIKE"/>
    <property type="match status" value="1"/>
</dbReference>
<dbReference type="PANTHER" id="PTHR11640:SF164">
    <property type="entry name" value="MAM DOMAIN-CONTAINING GLYCOSYLPHOSPHATIDYLINOSITOL ANCHOR PROTEIN 1"/>
    <property type="match status" value="1"/>
</dbReference>
<dbReference type="RefSeq" id="XP_022303867.1">
    <property type="nucleotide sequence ID" value="XM_022448159.1"/>
</dbReference>
<proteinExistence type="predicted"/>
<gene>
    <name evidence="9" type="primary">LOC111111285</name>
</gene>
<evidence type="ECO:0000313" key="9">
    <source>
        <dbReference type="RefSeq" id="XP_022303867.1"/>
    </source>
</evidence>
<dbReference type="InterPro" id="IPR051275">
    <property type="entry name" value="Cell_adhesion_signaling"/>
</dbReference>
<evidence type="ECO:0000313" key="8">
    <source>
        <dbReference type="Proteomes" id="UP000694844"/>
    </source>
</evidence>
<keyword evidence="8" id="KW-1185">Reference proteome</keyword>
<dbReference type="GO" id="GO:0050839">
    <property type="term" value="F:cell adhesion molecule binding"/>
    <property type="evidence" value="ECO:0007669"/>
    <property type="project" value="TreeGrafter"/>
</dbReference>
<feature type="domain" description="Ig-like" evidence="7">
    <location>
        <begin position="17"/>
        <end position="118"/>
    </location>
</feature>
<evidence type="ECO:0000259" key="7">
    <source>
        <dbReference type="PROSITE" id="PS50835"/>
    </source>
</evidence>
<keyword evidence="2" id="KW-0472">Membrane</keyword>
<comment type="subcellular location">
    <subcellularLocation>
        <location evidence="1">Membrane</location>
        <topology evidence="1">Single-pass type I membrane protein</topology>
    </subcellularLocation>
</comment>
<dbReference type="GO" id="GO:0098609">
    <property type="term" value="P:cell-cell adhesion"/>
    <property type="evidence" value="ECO:0007669"/>
    <property type="project" value="TreeGrafter"/>
</dbReference>
<keyword evidence="4" id="KW-0325">Glycoprotein</keyword>
<dbReference type="Proteomes" id="UP000694844">
    <property type="component" value="Chromosome 9"/>
</dbReference>
<evidence type="ECO:0000256" key="1">
    <source>
        <dbReference type="ARBA" id="ARBA00004479"/>
    </source>
</evidence>
<evidence type="ECO:0000256" key="3">
    <source>
        <dbReference type="ARBA" id="ARBA00023157"/>
    </source>
</evidence>
<evidence type="ECO:0000256" key="4">
    <source>
        <dbReference type="ARBA" id="ARBA00023180"/>
    </source>
</evidence>
<reference evidence="9" key="1">
    <citation type="submission" date="2025-08" db="UniProtKB">
        <authorList>
            <consortium name="RefSeq"/>
        </authorList>
    </citation>
    <scope>IDENTIFICATION</scope>
    <source>
        <tissue evidence="9">Whole sample</tissue>
    </source>
</reference>
<accession>A0A8B8BKK3</accession>
<keyword evidence="3" id="KW-1015">Disulfide bond</keyword>
<dbReference type="GO" id="GO:0005886">
    <property type="term" value="C:plasma membrane"/>
    <property type="evidence" value="ECO:0007669"/>
    <property type="project" value="TreeGrafter"/>
</dbReference>
<evidence type="ECO:0000256" key="2">
    <source>
        <dbReference type="ARBA" id="ARBA00023136"/>
    </source>
</evidence>
<sequence length="391" mass="43594">MELLQFCFLATGLLVLPGSVVSQYTVRVSAVSEMVNRGDDYVAYCNIPDMGALDIIQNLKVKWLHNGKPLTSLCEMLRPELSTKYSCKVLSPQAKNISLELTISDIKPEDAGNLECDVLEKIVENDKWVRDEPVAKKQVKIQVREPIKSMVFKFDSTKEEALTLDNNDAPHRMEVLPGQYSPSCTVEGSNPLAVVKIMKGNEQLQGRFVDIMGTSRTQFMADASEFTGNTQTNVMCSSEVPGLPNSKMERTYQIVVRKMDPKFECSNESAIVNNKRHMITCKVYGVEGIMCNKVTWQRGDDGMNYQLGNHQNINIGCQQVDDSTLRTTLEILQVTSEDFKTPFRVVYSDSLAGTNVHQISIPQEYSNSATLIQSSGLSILLLVSMILNAIL</sequence>
<evidence type="ECO:0000256" key="5">
    <source>
        <dbReference type="ARBA" id="ARBA00023319"/>
    </source>
</evidence>
<dbReference type="KEGG" id="cvn:111111285"/>
<keyword evidence="6" id="KW-0732">Signal</keyword>
<name>A0A8B8BKK3_CRAVI</name>
<feature type="chain" id="PRO_5034013931" evidence="6">
    <location>
        <begin position="23"/>
        <end position="391"/>
    </location>
</feature>
<dbReference type="Gene3D" id="2.60.40.10">
    <property type="entry name" value="Immunoglobulins"/>
    <property type="match status" value="1"/>
</dbReference>
<organism evidence="8 9">
    <name type="scientific">Crassostrea virginica</name>
    <name type="common">Eastern oyster</name>
    <dbReference type="NCBI Taxonomy" id="6565"/>
    <lineage>
        <taxon>Eukaryota</taxon>
        <taxon>Metazoa</taxon>
        <taxon>Spiralia</taxon>
        <taxon>Lophotrochozoa</taxon>
        <taxon>Mollusca</taxon>
        <taxon>Bivalvia</taxon>
        <taxon>Autobranchia</taxon>
        <taxon>Pteriomorphia</taxon>
        <taxon>Ostreida</taxon>
        <taxon>Ostreoidea</taxon>
        <taxon>Ostreidae</taxon>
        <taxon>Crassostrea</taxon>
    </lineage>
</organism>
<dbReference type="AlphaFoldDB" id="A0A8B8BKK3"/>
<evidence type="ECO:0000256" key="6">
    <source>
        <dbReference type="SAM" id="SignalP"/>
    </source>
</evidence>
<dbReference type="GeneID" id="111111285"/>